<name>A0A6J4TSN9_9ACTN</name>
<dbReference type="EMBL" id="CADCVM010000470">
    <property type="protein sequence ID" value="CAA9530030.1"/>
    <property type="molecule type" value="Genomic_DNA"/>
</dbReference>
<accession>A0A6J4TSN9</accession>
<protein>
    <submittedName>
        <fullName evidence="2">Uncharacterized protein</fullName>
    </submittedName>
</protein>
<organism evidence="2">
    <name type="scientific">uncultured Rubrobacteraceae bacterium</name>
    <dbReference type="NCBI Taxonomy" id="349277"/>
    <lineage>
        <taxon>Bacteria</taxon>
        <taxon>Bacillati</taxon>
        <taxon>Actinomycetota</taxon>
        <taxon>Rubrobacteria</taxon>
        <taxon>Rubrobacterales</taxon>
        <taxon>Rubrobacteraceae</taxon>
        <taxon>environmental samples</taxon>
    </lineage>
</organism>
<reference evidence="2" key="1">
    <citation type="submission" date="2020-02" db="EMBL/GenBank/DDBJ databases">
        <authorList>
            <person name="Meier V. D."/>
        </authorList>
    </citation>
    <scope>NUCLEOTIDE SEQUENCE</scope>
    <source>
        <strain evidence="2">AVDCRST_MAG05</strain>
    </source>
</reference>
<gene>
    <name evidence="2" type="ORF">AVDCRST_MAG05-4326</name>
</gene>
<proteinExistence type="predicted"/>
<feature type="non-terminal residue" evidence="2">
    <location>
        <position position="197"/>
    </location>
</feature>
<evidence type="ECO:0000313" key="2">
    <source>
        <dbReference type="EMBL" id="CAA9530030.1"/>
    </source>
</evidence>
<evidence type="ECO:0000256" key="1">
    <source>
        <dbReference type="SAM" id="MobiDB-lite"/>
    </source>
</evidence>
<feature type="region of interest" description="Disordered" evidence="1">
    <location>
        <begin position="1"/>
        <end position="79"/>
    </location>
</feature>
<dbReference type="AlphaFoldDB" id="A0A6J4TSN9"/>
<feature type="region of interest" description="Disordered" evidence="1">
    <location>
        <begin position="138"/>
        <end position="197"/>
    </location>
</feature>
<sequence>GGPAYYAPGIWGPEPSIYSGRGEARVHAGHDPGRRERLGRLAPLLELRTPGLHAPRPPGPLLRPAAEGSRRAGAGPLPRLLRVPGRHRLVPPGGALPGARGPRPAAAALRAARRPLPRGSPRRPVRVRGHLAGAGLPARVRPALRGRARPAVGGARVGRGAAGAARDRKGPGGAGVAGDSSRPRRRGADRRDGLRGL</sequence>
<feature type="non-terminal residue" evidence="2">
    <location>
        <position position="1"/>
    </location>
</feature>
<feature type="compositionally biased region" description="Basic and acidic residues" evidence="1">
    <location>
        <begin position="22"/>
        <end position="39"/>
    </location>
</feature>